<dbReference type="PANTHER" id="PTHR42718:SF9">
    <property type="entry name" value="MAJOR FACILITATOR SUPERFAMILY MULTIDRUG TRANSPORTER MFSC"/>
    <property type="match status" value="1"/>
</dbReference>
<feature type="transmembrane region" description="Helical" evidence="6">
    <location>
        <begin position="224"/>
        <end position="243"/>
    </location>
</feature>
<accession>A0A4R6Q9Y9</accession>
<dbReference type="PROSITE" id="PS50850">
    <property type="entry name" value="MFS"/>
    <property type="match status" value="1"/>
</dbReference>
<keyword evidence="9" id="KW-1185">Reference proteome</keyword>
<evidence type="ECO:0000259" key="7">
    <source>
        <dbReference type="PROSITE" id="PS50850"/>
    </source>
</evidence>
<organism evidence="8 9">
    <name type="scientific">Aminicella lysinilytica</name>
    <dbReference type="NCBI Taxonomy" id="433323"/>
    <lineage>
        <taxon>Bacteria</taxon>
        <taxon>Bacillati</taxon>
        <taxon>Bacillota</taxon>
        <taxon>Clostridia</taxon>
        <taxon>Peptostreptococcales</taxon>
        <taxon>Anaerovoracaceae</taxon>
        <taxon>Aminicella</taxon>
    </lineage>
</organism>
<feature type="transmembrane region" description="Helical" evidence="6">
    <location>
        <begin position="78"/>
        <end position="101"/>
    </location>
</feature>
<feature type="transmembrane region" description="Helical" evidence="6">
    <location>
        <begin position="433"/>
        <end position="453"/>
    </location>
</feature>
<feature type="transmembrane region" description="Helical" evidence="6">
    <location>
        <begin position="164"/>
        <end position="186"/>
    </location>
</feature>
<keyword evidence="3 6" id="KW-0812">Transmembrane</keyword>
<evidence type="ECO:0000256" key="5">
    <source>
        <dbReference type="ARBA" id="ARBA00023136"/>
    </source>
</evidence>
<dbReference type="Pfam" id="PF07690">
    <property type="entry name" value="MFS_1"/>
    <property type="match status" value="1"/>
</dbReference>
<feature type="transmembrane region" description="Helical" evidence="6">
    <location>
        <begin position="136"/>
        <end position="158"/>
    </location>
</feature>
<feature type="transmembrane region" description="Helical" evidence="6">
    <location>
        <begin position="46"/>
        <end position="66"/>
    </location>
</feature>
<protein>
    <submittedName>
        <fullName evidence="8">EmrB/QacA subfamily drug resistance transporter</fullName>
    </submittedName>
</protein>
<dbReference type="PANTHER" id="PTHR42718">
    <property type="entry name" value="MAJOR FACILITATOR SUPERFAMILY MULTIDRUG TRANSPORTER MFSC"/>
    <property type="match status" value="1"/>
</dbReference>
<evidence type="ECO:0000313" key="8">
    <source>
        <dbReference type="EMBL" id="TDP59151.1"/>
    </source>
</evidence>
<dbReference type="Proteomes" id="UP000295500">
    <property type="component" value="Unassembled WGS sequence"/>
</dbReference>
<keyword evidence="4 6" id="KW-1133">Transmembrane helix</keyword>
<feature type="transmembrane region" description="Helical" evidence="6">
    <location>
        <begin position="393"/>
        <end position="413"/>
    </location>
</feature>
<evidence type="ECO:0000256" key="1">
    <source>
        <dbReference type="ARBA" id="ARBA00004651"/>
    </source>
</evidence>
<sequence length="458" mass="49049">MDKVQEKKQHNVLRMAVVTSFITTFMGSALNLSIPNLEEQFQVSGAMVGWVVTAFTIAVAAFSVPMGKIADAKGRRKVLIIGISTFAVLSFLCAFSTTIWMLLALRVLQGVAAAMIFSTNNAILISVFPGSERGRVLGLSTAAVYVGLSVGPVVGGVLNTRLGWQSIFFVTCGVAIAALVLAIIGAPERQTEVLSVDFDLAGNILYIVMIIAFLYGLTNLSISKYGWMIMTGGLILCVLFVMVERKAADPVIRVTMFSHDAVFTLSNLSALLNYGATFAISYLVSIYLQIVMGYTSQTAGLILIVMPAVQAAFSPLMGKLSDRVPPYKLASAGMALCVVGLVLFSMLTVNMPIWYIVVTMIIVGFGFALFSSPNTNAVMSCVSKEDYSVANSILATMRTVGHSSSMAIVTIVVGLNLGDMGLAEAPPTMLVSTMHKCFYIFIVLCIAGVFMSLKRKTK</sequence>
<dbReference type="InterPro" id="IPR036259">
    <property type="entry name" value="MFS_trans_sf"/>
</dbReference>
<dbReference type="CDD" id="cd17321">
    <property type="entry name" value="MFS_MMR_MDR_like"/>
    <property type="match status" value="1"/>
</dbReference>
<dbReference type="AlphaFoldDB" id="A0A4R6Q9Y9"/>
<feature type="transmembrane region" description="Helical" evidence="6">
    <location>
        <begin position="198"/>
        <end position="218"/>
    </location>
</feature>
<evidence type="ECO:0000256" key="6">
    <source>
        <dbReference type="SAM" id="Phobius"/>
    </source>
</evidence>
<feature type="transmembrane region" description="Helical" evidence="6">
    <location>
        <begin position="12"/>
        <end position="34"/>
    </location>
</feature>
<comment type="subcellular location">
    <subcellularLocation>
        <location evidence="1">Cell membrane</location>
        <topology evidence="1">Multi-pass membrane protein</topology>
    </subcellularLocation>
</comment>
<dbReference type="PRINTS" id="PR01036">
    <property type="entry name" value="TCRTETB"/>
</dbReference>
<feature type="domain" description="Major facilitator superfamily (MFS) profile" evidence="7">
    <location>
        <begin position="12"/>
        <end position="458"/>
    </location>
</feature>
<dbReference type="InterPro" id="IPR011701">
    <property type="entry name" value="MFS"/>
</dbReference>
<feature type="transmembrane region" description="Helical" evidence="6">
    <location>
        <begin position="298"/>
        <end position="317"/>
    </location>
</feature>
<keyword evidence="2" id="KW-0813">Transport</keyword>
<feature type="transmembrane region" description="Helical" evidence="6">
    <location>
        <begin position="107"/>
        <end position="129"/>
    </location>
</feature>
<dbReference type="Gene3D" id="1.20.1250.20">
    <property type="entry name" value="MFS general substrate transporter like domains"/>
    <property type="match status" value="2"/>
</dbReference>
<feature type="transmembrane region" description="Helical" evidence="6">
    <location>
        <begin position="329"/>
        <end position="347"/>
    </location>
</feature>
<gene>
    <name evidence="8" type="ORF">EV211_10485</name>
</gene>
<feature type="transmembrane region" description="Helical" evidence="6">
    <location>
        <begin position="353"/>
        <end position="372"/>
    </location>
</feature>
<dbReference type="InterPro" id="IPR020846">
    <property type="entry name" value="MFS_dom"/>
</dbReference>
<name>A0A4R6Q9Y9_9FIRM</name>
<comment type="caution">
    <text evidence="8">The sequence shown here is derived from an EMBL/GenBank/DDBJ whole genome shotgun (WGS) entry which is preliminary data.</text>
</comment>
<dbReference type="GO" id="GO:0022857">
    <property type="term" value="F:transmembrane transporter activity"/>
    <property type="evidence" value="ECO:0007669"/>
    <property type="project" value="InterPro"/>
</dbReference>
<reference evidence="8 9" key="1">
    <citation type="submission" date="2019-03" db="EMBL/GenBank/DDBJ databases">
        <title>Genomic Encyclopedia of Type Strains, Phase IV (KMG-IV): sequencing the most valuable type-strain genomes for metagenomic binning, comparative biology and taxonomic classification.</title>
        <authorList>
            <person name="Goeker M."/>
        </authorList>
    </citation>
    <scope>NUCLEOTIDE SEQUENCE [LARGE SCALE GENOMIC DNA]</scope>
    <source>
        <strain evidence="8 9">DSM 28287</strain>
    </source>
</reference>
<dbReference type="GO" id="GO:0005886">
    <property type="term" value="C:plasma membrane"/>
    <property type="evidence" value="ECO:0007669"/>
    <property type="project" value="UniProtKB-SubCell"/>
</dbReference>
<dbReference type="EMBL" id="SNXO01000004">
    <property type="protein sequence ID" value="TDP59151.1"/>
    <property type="molecule type" value="Genomic_DNA"/>
</dbReference>
<proteinExistence type="predicted"/>
<evidence type="ECO:0000256" key="2">
    <source>
        <dbReference type="ARBA" id="ARBA00022448"/>
    </source>
</evidence>
<dbReference type="OrthoDB" id="9803985at2"/>
<dbReference type="SUPFAM" id="SSF103473">
    <property type="entry name" value="MFS general substrate transporter"/>
    <property type="match status" value="1"/>
</dbReference>
<evidence type="ECO:0000256" key="3">
    <source>
        <dbReference type="ARBA" id="ARBA00022692"/>
    </source>
</evidence>
<evidence type="ECO:0000313" key="9">
    <source>
        <dbReference type="Proteomes" id="UP000295500"/>
    </source>
</evidence>
<keyword evidence="5 6" id="KW-0472">Membrane</keyword>
<feature type="transmembrane region" description="Helical" evidence="6">
    <location>
        <begin position="271"/>
        <end position="292"/>
    </location>
</feature>
<evidence type="ECO:0000256" key="4">
    <source>
        <dbReference type="ARBA" id="ARBA00022989"/>
    </source>
</evidence>
<dbReference type="RefSeq" id="WP_133527754.1">
    <property type="nucleotide sequence ID" value="NZ_CALCQM010000027.1"/>
</dbReference>